<evidence type="ECO:0000256" key="5">
    <source>
        <dbReference type="ARBA" id="ARBA00023136"/>
    </source>
</evidence>
<dbReference type="Proteomes" id="UP001165275">
    <property type="component" value="Unassembled WGS sequence"/>
</dbReference>
<dbReference type="Pfam" id="PF15975">
    <property type="entry name" value="Flot"/>
    <property type="match status" value="1"/>
</dbReference>
<reference evidence="9" key="1">
    <citation type="submission" date="2021-04" db="EMBL/GenBank/DDBJ databases">
        <title>Genome sequence of Serratia sp. arafor3.</title>
        <authorList>
            <person name="Besaury L."/>
        </authorList>
    </citation>
    <scope>NUCLEOTIDE SEQUENCE</scope>
    <source>
        <strain evidence="9">Arafor3</strain>
    </source>
</reference>
<comment type="caution">
    <text evidence="9">The sequence shown here is derived from an EMBL/GenBank/DDBJ whole genome shotgun (WGS) entry which is preliminary data.</text>
</comment>
<accession>A0ABT0K8I2</accession>
<evidence type="ECO:0000256" key="1">
    <source>
        <dbReference type="ARBA" id="ARBA00004167"/>
    </source>
</evidence>
<feature type="coiled-coil region" evidence="6">
    <location>
        <begin position="266"/>
        <end position="293"/>
    </location>
</feature>
<feature type="region of interest" description="Disordered" evidence="7">
    <location>
        <begin position="562"/>
        <end position="583"/>
    </location>
</feature>
<keyword evidence="5" id="KW-0472">Membrane</keyword>
<dbReference type="InterPro" id="IPR027705">
    <property type="entry name" value="Flotillin_fam"/>
</dbReference>
<feature type="domain" description="Band 7" evidence="8">
    <location>
        <begin position="17"/>
        <end position="186"/>
    </location>
</feature>
<dbReference type="EMBL" id="JAGQDC010000002">
    <property type="protein sequence ID" value="MCL1027853.1"/>
    <property type="molecule type" value="Genomic_DNA"/>
</dbReference>
<dbReference type="Pfam" id="PF01145">
    <property type="entry name" value="Band_7"/>
    <property type="match status" value="1"/>
</dbReference>
<feature type="coiled-coil region" evidence="6">
    <location>
        <begin position="342"/>
        <end position="369"/>
    </location>
</feature>
<dbReference type="SUPFAM" id="SSF117892">
    <property type="entry name" value="Band 7/SPFH domain"/>
    <property type="match status" value="1"/>
</dbReference>
<dbReference type="SMART" id="SM00244">
    <property type="entry name" value="PHB"/>
    <property type="match status" value="1"/>
</dbReference>
<feature type="compositionally biased region" description="Polar residues" evidence="7">
    <location>
        <begin position="570"/>
        <end position="583"/>
    </location>
</feature>
<gene>
    <name evidence="9" type="ORF">KAJ71_02170</name>
</gene>
<evidence type="ECO:0000256" key="6">
    <source>
        <dbReference type="SAM" id="Coils"/>
    </source>
</evidence>
<proteinExistence type="inferred from homology"/>
<dbReference type="PANTHER" id="PTHR13806">
    <property type="entry name" value="FLOTILLIN-RELATED"/>
    <property type="match status" value="1"/>
</dbReference>
<dbReference type="CDD" id="cd03399">
    <property type="entry name" value="SPFH_flotillin"/>
    <property type="match status" value="1"/>
</dbReference>
<keyword evidence="10" id="KW-1185">Reference proteome</keyword>
<protein>
    <submittedName>
        <fullName evidence="9">Flotillin family protein</fullName>
    </submittedName>
</protein>
<evidence type="ECO:0000259" key="8">
    <source>
        <dbReference type="SMART" id="SM00244"/>
    </source>
</evidence>
<dbReference type="InterPro" id="IPR001107">
    <property type="entry name" value="Band_7"/>
</dbReference>
<evidence type="ECO:0000256" key="2">
    <source>
        <dbReference type="ARBA" id="ARBA00004236"/>
    </source>
</evidence>
<dbReference type="InterPro" id="IPR031905">
    <property type="entry name" value="Flotillin_C"/>
</dbReference>
<comment type="similarity">
    <text evidence="3">Belongs to the band 7/mec-2 family. Flotillin subfamily.</text>
</comment>
<evidence type="ECO:0000256" key="4">
    <source>
        <dbReference type="ARBA" id="ARBA00022475"/>
    </source>
</evidence>
<evidence type="ECO:0000256" key="3">
    <source>
        <dbReference type="ARBA" id="ARBA00007161"/>
    </source>
</evidence>
<comment type="subcellular location">
    <subcellularLocation>
        <location evidence="2">Cell membrane</location>
    </subcellularLocation>
    <subcellularLocation>
        <location evidence="1">Membrane</location>
        <topology evidence="1">Single-pass membrane protein</topology>
    </subcellularLocation>
</comment>
<evidence type="ECO:0000313" key="10">
    <source>
        <dbReference type="Proteomes" id="UP001165275"/>
    </source>
</evidence>
<name>A0ABT0K8I2_9GAMM</name>
<dbReference type="Gene3D" id="3.30.479.30">
    <property type="entry name" value="Band 7 domain"/>
    <property type="match status" value="1"/>
</dbReference>
<sequence length="583" mass="63783">MAGGIFVVLLIIGLIFSRLYRRASAEQSLVRTGLGGLKVVLSGGAISLPVFHEIVEINMKTLKLEVSRAMHDSLITKDRMRVDVVVAFFVRVQPTIEGISTAAQTLGQRTLSPEDLRQLVEDKFVDALRSTAAQMTMQDLQDTRENFVQGVQSTVSEDLAKNGLELESVSLTNFNQTSKEYFDPNNAFDAEGLTKLTQETERRRRERNEVEQDVEVAVREKNRDAMSRKLEIEQQEAFMSLEQEQQVKTRSAEQSSRIATFEAERRREAEQSRISAERQIQEAEIEREQAVRTRKVEADREIRVKEIEQSKVTEMAAIEQTKVTEIAEQDKAIAIAAKSEQQSQAQARANDALTEAVKAEQNVETTRQTAEADRAKQVALIEARQGAETEAMQLTLKARAEKEAAELQAAAIIELAEAARKKGLAEAETQRALNEAVNMLSSDQTSLKFKLALLQALPAIIEKSVEPMKAIDGIKILQVDGLNRSGGAAGATAASVGGGNLAEQAMSAALAYRTHAPVIDSLLQEIGISGGSLQALTAALPQAQPVAPLAEPDAVVVQEEIAEQKPESYAPSTEHSITTVSLS</sequence>
<keyword evidence="4" id="KW-1003">Cell membrane</keyword>
<dbReference type="PANTHER" id="PTHR13806:SF31">
    <property type="entry name" value="FLOTILLIN-LIKE PROTEIN 1-RELATED"/>
    <property type="match status" value="1"/>
</dbReference>
<dbReference type="RefSeq" id="WP_248944182.1">
    <property type="nucleotide sequence ID" value="NZ_CBCSGY010000051.1"/>
</dbReference>
<evidence type="ECO:0000256" key="7">
    <source>
        <dbReference type="SAM" id="MobiDB-lite"/>
    </source>
</evidence>
<keyword evidence="6" id="KW-0175">Coiled coil</keyword>
<evidence type="ECO:0000313" key="9">
    <source>
        <dbReference type="EMBL" id="MCL1027853.1"/>
    </source>
</evidence>
<dbReference type="InterPro" id="IPR036013">
    <property type="entry name" value="Band_7/SPFH_dom_sf"/>
</dbReference>
<organism evidence="9 10">
    <name type="scientific">Serratia silvae</name>
    <dbReference type="NCBI Taxonomy" id="2824122"/>
    <lineage>
        <taxon>Bacteria</taxon>
        <taxon>Pseudomonadati</taxon>
        <taxon>Pseudomonadota</taxon>
        <taxon>Gammaproteobacteria</taxon>
        <taxon>Enterobacterales</taxon>
        <taxon>Yersiniaceae</taxon>
        <taxon>Serratia</taxon>
    </lineage>
</organism>